<evidence type="ECO:0000313" key="4">
    <source>
        <dbReference type="Proteomes" id="UP000186029"/>
    </source>
</evidence>
<evidence type="ECO:0000256" key="1">
    <source>
        <dbReference type="ARBA" id="ARBA00022679"/>
    </source>
</evidence>
<dbReference type="GO" id="GO:0016757">
    <property type="term" value="F:glycosyltransferase activity"/>
    <property type="evidence" value="ECO:0007669"/>
    <property type="project" value="InterPro"/>
</dbReference>
<dbReference type="Pfam" id="PF00534">
    <property type="entry name" value="Glycos_transf_1"/>
    <property type="match status" value="1"/>
</dbReference>
<name>A0A1F5EK43_9BACT</name>
<accession>A0A1F5EK43</accession>
<reference evidence="3 4" key="1">
    <citation type="journal article" date="2016" name="Nat. Commun.">
        <title>Thousands of microbial genomes shed light on interconnected biogeochemical processes in an aquifer system.</title>
        <authorList>
            <person name="Anantharaman K."/>
            <person name="Brown C.T."/>
            <person name="Hug L.A."/>
            <person name="Sharon I."/>
            <person name="Castelle C.J."/>
            <person name="Probst A.J."/>
            <person name="Thomas B.C."/>
            <person name="Singh A."/>
            <person name="Wilkins M.J."/>
            <person name="Karaoz U."/>
            <person name="Brodie E.L."/>
            <person name="Williams K.H."/>
            <person name="Hubbard S.S."/>
            <person name="Banfield J.F."/>
        </authorList>
    </citation>
    <scope>NUCLEOTIDE SEQUENCE [LARGE SCALE GENOMIC DNA]</scope>
</reference>
<protein>
    <recommendedName>
        <fullName evidence="2">Glycosyl transferase family 1 domain-containing protein</fullName>
    </recommendedName>
</protein>
<feature type="domain" description="Glycosyl transferase family 1" evidence="2">
    <location>
        <begin position="161"/>
        <end position="320"/>
    </location>
</feature>
<dbReference type="AlphaFoldDB" id="A0A1F5EK43"/>
<dbReference type="EMBL" id="MFAC01000006">
    <property type="protein sequence ID" value="OGD67584.1"/>
    <property type="molecule type" value="Genomic_DNA"/>
</dbReference>
<proteinExistence type="predicted"/>
<dbReference type="Gene3D" id="3.40.50.2000">
    <property type="entry name" value="Glycogen Phosphorylase B"/>
    <property type="match status" value="1"/>
</dbReference>
<keyword evidence="1" id="KW-0808">Transferase</keyword>
<dbReference type="InterPro" id="IPR001296">
    <property type="entry name" value="Glyco_trans_1"/>
</dbReference>
<dbReference type="CDD" id="cd03801">
    <property type="entry name" value="GT4_PimA-like"/>
    <property type="match status" value="1"/>
</dbReference>
<evidence type="ECO:0000313" key="3">
    <source>
        <dbReference type="EMBL" id="OGD67584.1"/>
    </source>
</evidence>
<dbReference type="Proteomes" id="UP000186029">
    <property type="component" value="Unassembled WGS sequence"/>
</dbReference>
<organism evidence="3 4">
    <name type="scientific">Candidatus Campbellbacteria bacterium RIFCSPLOWO2_02_35_12</name>
    <dbReference type="NCBI Taxonomy" id="1797580"/>
    <lineage>
        <taxon>Bacteria</taxon>
        <taxon>Candidatus Campbelliibacteriota</taxon>
    </lineage>
</organism>
<gene>
    <name evidence="3" type="ORF">A2Z61_01345</name>
</gene>
<sequence>MRLLIITQKVDKNDPILGFFHRWIEEFAKHCQSIIVICLQKGEYNLPKNIKILSLGKEKGKSKIKYIFNFYKHIWHERKNYDAVFVHMNQEYILLGWKFWKFWNKKIFLWRNHYAGGLFTRIAMMLSDHVFCTSKYSFTARSKKTILMSVGIDTVAFTSAGKERAKNSILFLSRIAPSKNVRMFIEALGLLKKQGVPFSANIYGNVLPKDTQYLEGLKARIKELGLENVVHMQSGVPNQKTPEIYNTHEIFVNTSPSGMYDKTIFEAMACESLVLTSNINLKGNIDDAFLFRENDGEDLARQLIKILALSPEEKKKLRERLRVFVLFHHSLSLLGDKLGKYLAH</sequence>
<comment type="caution">
    <text evidence="3">The sequence shown here is derived from an EMBL/GenBank/DDBJ whole genome shotgun (WGS) entry which is preliminary data.</text>
</comment>
<evidence type="ECO:0000259" key="2">
    <source>
        <dbReference type="Pfam" id="PF00534"/>
    </source>
</evidence>
<dbReference type="STRING" id="1797580.A2Z61_01345"/>
<dbReference type="GO" id="GO:0009103">
    <property type="term" value="P:lipopolysaccharide biosynthetic process"/>
    <property type="evidence" value="ECO:0007669"/>
    <property type="project" value="TreeGrafter"/>
</dbReference>
<dbReference type="PANTHER" id="PTHR46401">
    <property type="entry name" value="GLYCOSYLTRANSFERASE WBBK-RELATED"/>
    <property type="match status" value="1"/>
</dbReference>
<dbReference type="SUPFAM" id="SSF53756">
    <property type="entry name" value="UDP-Glycosyltransferase/glycogen phosphorylase"/>
    <property type="match status" value="1"/>
</dbReference>
<dbReference type="PANTHER" id="PTHR46401:SF2">
    <property type="entry name" value="GLYCOSYLTRANSFERASE WBBK-RELATED"/>
    <property type="match status" value="1"/>
</dbReference>